<sequence>MKLDLHLHSTASDGSDSPTRLVEIAAQKGIDVIALTDHDTTGGVKEAAEAGKKAGVRVLRGVELSAFSSYEVHVLGYNIDVDNAAFAQKLSDLRQKRIDRAQMILHKLASFNIKLDMDELLAAGGGSVGRPHIAQLLLKGGYVTSVQDAFERYLGKTGAAFVPSRRLTPLEAVKAIKEAGGLAVLAHPLVFVTKGVIDDLICGLKAYGLDGIEANYPSHTPQVTARLYELARKYRLIATGGSDYHGKIRPVEMGSVTWTPDAFTRRALGI</sequence>
<dbReference type="InterPro" id="IPR016195">
    <property type="entry name" value="Pol/histidinol_Pase-like"/>
</dbReference>
<dbReference type="SUPFAM" id="SSF89550">
    <property type="entry name" value="PHP domain-like"/>
    <property type="match status" value="1"/>
</dbReference>
<dbReference type="GO" id="GO:0004534">
    <property type="term" value="F:5'-3' RNA exonuclease activity"/>
    <property type="evidence" value="ECO:0007669"/>
    <property type="project" value="TreeGrafter"/>
</dbReference>
<dbReference type="AlphaFoldDB" id="A0A9D1MLP6"/>
<accession>A0A9D1MLP6</accession>
<evidence type="ECO:0000313" key="3">
    <source>
        <dbReference type="Proteomes" id="UP000824145"/>
    </source>
</evidence>
<dbReference type="PANTHER" id="PTHR42924">
    <property type="entry name" value="EXONUCLEASE"/>
    <property type="match status" value="1"/>
</dbReference>
<protein>
    <submittedName>
        <fullName evidence="2">PHP domain-containing protein</fullName>
    </submittedName>
</protein>
<dbReference type="InterPro" id="IPR003141">
    <property type="entry name" value="Pol/His_phosphatase_N"/>
</dbReference>
<dbReference type="Gene3D" id="1.10.150.650">
    <property type="match status" value="1"/>
</dbReference>
<dbReference type="Proteomes" id="UP000824145">
    <property type="component" value="Unassembled WGS sequence"/>
</dbReference>
<dbReference type="SMART" id="SM00481">
    <property type="entry name" value="POLIIIAc"/>
    <property type="match status" value="1"/>
</dbReference>
<evidence type="ECO:0000313" key="2">
    <source>
        <dbReference type="EMBL" id="HIU62446.1"/>
    </source>
</evidence>
<organism evidence="2 3">
    <name type="scientific">Candidatus Caccalectryoclostridium excrementigallinarum</name>
    <dbReference type="NCBI Taxonomy" id="2840710"/>
    <lineage>
        <taxon>Bacteria</taxon>
        <taxon>Bacillati</taxon>
        <taxon>Bacillota</taxon>
        <taxon>Clostridia</taxon>
        <taxon>Christensenellales</taxon>
        <taxon>Christensenellaceae</taxon>
        <taxon>Christensenellaceae incertae sedis</taxon>
        <taxon>Candidatus Caccalectryoclostridium</taxon>
    </lineage>
</organism>
<evidence type="ECO:0000259" key="1">
    <source>
        <dbReference type="SMART" id="SM00481"/>
    </source>
</evidence>
<reference evidence="2" key="2">
    <citation type="journal article" date="2021" name="PeerJ">
        <title>Extensive microbial diversity within the chicken gut microbiome revealed by metagenomics and culture.</title>
        <authorList>
            <person name="Gilroy R."/>
            <person name="Ravi A."/>
            <person name="Getino M."/>
            <person name="Pursley I."/>
            <person name="Horton D.L."/>
            <person name="Alikhan N.F."/>
            <person name="Baker D."/>
            <person name="Gharbi K."/>
            <person name="Hall N."/>
            <person name="Watson M."/>
            <person name="Adriaenssens E.M."/>
            <person name="Foster-Nyarko E."/>
            <person name="Jarju S."/>
            <person name="Secka A."/>
            <person name="Antonio M."/>
            <person name="Oren A."/>
            <person name="Chaudhuri R.R."/>
            <person name="La Ragione R."/>
            <person name="Hildebrand F."/>
            <person name="Pallen M.J."/>
        </authorList>
    </citation>
    <scope>NUCLEOTIDE SEQUENCE</scope>
    <source>
        <strain evidence="2">9366</strain>
    </source>
</reference>
<reference evidence="2" key="1">
    <citation type="submission" date="2020-10" db="EMBL/GenBank/DDBJ databases">
        <authorList>
            <person name="Gilroy R."/>
        </authorList>
    </citation>
    <scope>NUCLEOTIDE SEQUENCE</scope>
    <source>
        <strain evidence="2">9366</strain>
    </source>
</reference>
<dbReference type="PANTHER" id="PTHR42924:SF3">
    <property type="entry name" value="POLYMERASE_HISTIDINOL PHOSPHATASE N-TERMINAL DOMAIN-CONTAINING PROTEIN"/>
    <property type="match status" value="1"/>
</dbReference>
<dbReference type="GO" id="GO:0035312">
    <property type="term" value="F:5'-3' DNA exonuclease activity"/>
    <property type="evidence" value="ECO:0007669"/>
    <property type="project" value="TreeGrafter"/>
</dbReference>
<dbReference type="InterPro" id="IPR004013">
    <property type="entry name" value="PHP_dom"/>
</dbReference>
<dbReference type="Pfam" id="PF02811">
    <property type="entry name" value="PHP"/>
    <property type="match status" value="1"/>
</dbReference>
<name>A0A9D1MLP6_9FIRM</name>
<gene>
    <name evidence="2" type="ORF">IAB07_01580</name>
</gene>
<dbReference type="EMBL" id="DVNJ01000005">
    <property type="protein sequence ID" value="HIU62446.1"/>
    <property type="molecule type" value="Genomic_DNA"/>
</dbReference>
<comment type="caution">
    <text evidence="2">The sequence shown here is derived from an EMBL/GenBank/DDBJ whole genome shotgun (WGS) entry which is preliminary data.</text>
</comment>
<dbReference type="Gene3D" id="3.20.20.140">
    <property type="entry name" value="Metal-dependent hydrolases"/>
    <property type="match status" value="1"/>
</dbReference>
<dbReference type="InterPro" id="IPR052018">
    <property type="entry name" value="PHP_domain"/>
</dbReference>
<proteinExistence type="predicted"/>
<dbReference type="CDD" id="cd07438">
    <property type="entry name" value="PHP_HisPPase_AMP"/>
    <property type="match status" value="1"/>
</dbReference>
<feature type="domain" description="Polymerase/histidinol phosphatase N-terminal" evidence="1">
    <location>
        <begin position="3"/>
        <end position="68"/>
    </location>
</feature>